<organism evidence="1 2">
    <name type="scientific">Paenibacillus riograndensis</name>
    <dbReference type="NCBI Taxonomy" id="483937"/>
    <lineage>
        <taxon>Bacteria</taxon>
        <taxon>Bacillati</taxon>
        <taxon>Bacillota</taxon>
        <taxon>Bacilli</taxon>
        <taxon>Bacillales</taxon>
        <taxon>Paenibacillaceae</taxon>
        <taxon>Paenibacillus</taxon>
        <taxon>Paenibacillus sonchi group</taxon>
    </lineage>
</organism>
<keyword evidence="2" id="KW-1185">Reference proteome</keyword>
<name>A0A132TK64_9BACL</name>
<accession>A0A132TK64</accession>
<reference evidence="1 2" key="1">
    <citation type="submission" date="2015-08" db="EMBL/GenBank/DDBJ databases">
        <title>Genomes of Paenibacillus riograndensis.</title>
        <authorList>
            <person name="Sant'Anna F.H."/>
            <person name="Souza R."/>
            <person name="Ambrosini A."/>
            <person name="Bach E."/>
            <person name="Fernandes G."/>
            <person name="Balsanelli E."/>
            <person name="Baura V.A."/>
            <person name="Pedrosa F.O."/>
            <person name="Souza E.M."/>
            <person name="Passaglia L."/>
        </authorList>
    </citation>
    <scope>NUCLEOTIDE SEQUENCE [LARGE SCALE GENOMIC DNA]</scope>
    <source>
        <strain evidence="1 2">CAS34</strain>
    </source>
</reference>
<dbReference type="AlphaFoldDB" id="A0A132TK64"/>
<proteinExistence type="predicted"/>
<evidence type="ECO:0000313" key="2">
    <source>
        <dbReference type="Proteomes" id="UP000070475"/>
    </source>
</evidence>
<protein>
    <recommendedName>
        <fullName evidence="3">Zinc-finger domain-containing protein</fullName>
    </recommendedName>
</protein>
<dbReference type="EMBL" id="LIRB01000146">
    <property type="protein sequence ID" value="KWX71583.1"/>
    <property type="molecule type" value="Genomic_DNA"/>
</dbReference>
<dbReference type="Proteomes" id="UP000070475">
    <property type="component" value="Unassembled WGS sequence"/>
</dbReference>
<dbReference type="PATRIC" id="fig|483937.3.peg.4233"/>
<gene>
    <name evidence="1" type="ORF">AMQ84_27030</name>
</gene>
<evidence type="ECO:0000313" key="1">
    <source>
        <dbReference type="EMBL" id="KWX71583.1"/>
    </source>
</evidence>
<comment type="caution">
    <text evidence="1">The sequence shown here is derived from an EMBL/GenBank/DDBJ whole genome shotgun (WGS) entry which is preliminary data.</text>
</comment>
<evidence type="ECO:0008006" key="3">
    <source>
        <dbReference type="Google" id="ProtNLM"/>
    </source>
</evidence>
<sequence>MDRKEALKELDAHLSVCKTCPKRNDKKWANPSYNRLQKHCNTKCATGKKLLRIADVLADDVRARRKQKGVSA</sequence>